<dbReference type="AlphaFoldDB" id="A0A4R2QT45"/>
<dbReference type="EMBL" id="SLXQ01000005">
    <property type="protein sequence ID" value="TCP53093.1"/>
    <property type="molecule type" value="Genomic_DNA"/>
</dbReference>
<organism evidence="3 4">
    <name type="scientific">Tamaricihabitans halophyticus</name>
    <dbReference type="NCBI Taxonomy" id="1262583"/>
    <lineage>
        <taxon>Bacteria</taxon>
        <taxon>Bacillati</taxon>
        <taxon>Actinomycetota</taxon>
        <taxon>Actinomycetes</taxon>
        <taxon>Pseudonocardiales</taxon>
        <taxon>Pseudonocardiaceae</taxon>
        <taxon>Tamaricihabitans</taxon>
    </lineage>
</organism>
<feature type="domain" description="Acyl-CoA thioesterase-like C-terminal" evidence="2">
    <location>
        <begin position="149"/>
        <end position="280"/>
    </location>
</feature>
<evidence type="ECO:0000259" key="2">
    <source>
        <dbReference type="Pfam" id="PF20789"/>
    </source>
</evidence>
<dbReference type="Pfam" id="PF20789">
    <property type="entry name" value="4HBT_3C"/>
    <property type="match status" value="1"/>
</dbReference>
<dbReference type="InterPro" id="IPR052389">
    <property type="entry name" value="Sec_Metab_Biosynth-Assoc"/>
</dbReference>
<reference evidence="3 4" key="1">
    <citation type="submission" date="2019-03" db="EMBL/GenBank/DDBJ databases">
        <title>Genomic Encyclopedia of Type Strains, Phase IV (KMG-IV): sequencing the most valuable type-strain genomes for metagenomic binning, comparative biology and taxonomic classification.</title>
        <authorList>
            <person name="Goeker M."/>
        </authorList>
    </citation>
    <scope>NUCLEOTIDE SEQUENCE [LARGE SCALE GENOMIC DNA]</scope>
    <source>
        <strain evidence="3 4">DSM 45765</strain>
    </source>
</reference>
<dbReference type="InterPro" id="IPR029069">
    <property type="entry name" value="HotDog_dom_sf"/>
</dbReference>
<dbReference type="PANTHER" id="PTHR38110">
    <property type="entry name" value="CHROMOSOME 23, WHOLE GENOME SHOTGUN SEQUENCE"/>
    <property type="match status" value="1"/>
</dbReference>
<dbReference type="Pfam" id="PF13622">
    <property type="entry name" value="4HBT_3"/>
    <property type="match status" value="1"/>
</dbReference>
<accession>A0A4R2QT45</accession>
<feature type="domain" description="Acyl-CoA thioesterase-like N-terminal HotDog" evidence="1">
    <location>
        <begin position="40"/>
        <end position="126"/>
    </location>
</feature>
<dbReference type="Proteomes" id="UP000294911">
    <property type="component" value="Unassembled WGS sequence"/>
</dbReference>
<dbReference type="SUPFAM" id="SSF54637">
    <property type="entry name" value="Thioesterase/thiol ester dehydrase-isomerase"/>
    <property type="match status" value="2"/>
</dbReference>
<dbReference type="RefSeq" id="WP_424565458.1">
    <property type="nucleotide sequence ID" value="NZ_SLXQ01000005.1"/>
</dbReference>
<dbReference type="Gene3D" id="2.40.160.210">
    <property type="entry name" value="Acyl-CoA thioesterase, double hotdog domain"/>
    <property type="match status" value="1"/>
</dbReference>
<dbReference type="InterPro" id="IPR049450">
    <property type="entry name" value="ACOT8-like_C"/>
</dbReference>
<dbReference type="InterPro" id="IPR049449">
    <property type="entry name" value="TesB_ACOT8-like_N"/>
</dbReference>
<dbReference type="InterPro" id="IPR042171">
    <property type="entry name" value="Acyl-CoA_hotdog"/>
</dbReference>
<proteinExistence type="predicted"/>
<comment type="caution">
    <text evidence="3">The sequence shown here is derived from an EMBL/GenBank/DDBJ whole genome shotgun (WGS) entry which is preliminary data.</text>
</comment>
<keyword evidence="4" id="KW-1185">Reference proteome</keyword>
<sequence length="284" mass="30326">MTTNSGKANPDRVVSEGITPFAVASAVRSLGDGTYTANLRPEWAVGNKPHGGFLLALLGRTALGHLAEHGDRSAEPLAVSAQFLRAPEFGPVLLRADVRKIGRQATVLAVRLEQRGRSCVEGVVTTGRLPTQRPAWTDAPAVPLAPPADAVDYAKHETLRVFKLSAGCEIFLDRAMAGFLDGAAEQPPQLRLWTRPRGAQPDPLFALVAGDISMPVTFNLGRLGWSPTVQLTALLRARPAPGWLRVEVAARSVHGQWFDSDATVLDSAGQLVCQARQLALTPAI</sequence>
<evidence type="ECO:0000259" key="1">
    <source>
        <dbReference type="Pfam" id="PF13622"/>
    </source>
</evidence>
<gene>
    <name evidence="3" type="ORF">EV191_105156</name>
</gene>
<evidence type="ECO:0000313" key="4">
    <source>
        <dbReference type="Proteomes" id="UP000294911"/>
    </source>
</evidence>
<name>A0A4R2QT45_9PSEU</name>
<dbReference type="PANTHER" id="PTHR38110:SF1">
    <property type="entry name" value="THIOESTERASE DOMAIN-CONTAINING PROTEIN"/>
    <property type="match status" value="1"/>
</dbReference>
<evidence type="ECO:0000313" key="3">
    <source>
        <dbReference type="EMBL" id="TCP53093.1"/>
    </source>
</evidence>
<protein>
    <submittedName>
        <fullName evidence="3">Thioesterase superfamily protein</fullName>
    </submittedName>
</protein>